<dbReference type="PANTHER" id="PTHR30036:SF7">
    <property type="entry name" value="ABC TRANSPORTER PERIPLASMIC-BINDING PROTEIN YPHF"/>
    <property type="match status" value="1"/>
</dbReference>
<accession>A0A2V3W863</accession>
<dbReference type="GO" id="GO:0030246">
    <property type="term" value="F:carbohydrate binding"/>
    <property type="evidence" value="ECO:0007669"/>
    <property type="project" value="TreeGrafter"/>
</dbReference>
<evidence type="ECO:0000313" key="4">
    <source>
        <dbReference type="EMBL" id="PXW90312.1"/>
    </source>
</evidence>
<dbReference type="EMBL" id="QJJQ01000001">
    <property type="protein sequence ID" value="PXW90312.1"/>
    <property type="molecule type" value="Genomic_DNA"/>
</dbReference>
<dbReference type="Gene3D" id="3.40.50.2300">
    <property type="match status" value="2"/>
</dbReference>
<organism evidence="4 5">
    <name type="scientific">Pseudogracilibacillus auburnensis</name>
    <dbReference type="NCBI Taxonomy" id="1494959"/>
    <lineage>
        <taxon>Bacteria</taxon>
        <taxon>Bacillati</taxon>
        <taxon>Bacillota</taxon>
        <taxon>Bacilli</taxon>
        <taxon>Bacillales</taxon>
        <taxon>Bacillaceae</taxon>
        <taxon>Pseudogracilibacillus</taxon>
    </lineage>
</organism>
<evidence type="ECO:0000259" key="3">
    <source>
        <dbReference type="Pfam" id="PF13407"/>
    </source>
</evidence>
<dbReference type="SUPFAM" id="SSF53822">
    <property type="entry name" value="Periplasmic binding protein-like I"/>
    <property type="match status" value="1"/>
</dbReference>
<comment type="similarity">
    <text evidence="2">Belongs to the bacterial solute-binding protein 2 family.</text>
</comment>
<dbReference type="CDD" id="cd06305">
    <property type="entry name" value="PBP1_methylthioribose_binding-like"/>
    <property type="match status" value="1"/>
</dbReference>
<protein>
    <submittedName>
        <fullName evidence="4">Monosaccharide ABC transporter substrate-binding protein (CUT2 family)</fullName>
    </submittedName>
</protein>
<dbReference type="AlphaFoldDB" id="A0A2V3W863"/>
<evidence type="ECO:0000256" key="1">
    <source>
        <dbReference type="ARBA" id="ARBA00004196"/>
    </source>
</evidence>
<keyword evidence="5" id="KW-1185">Reference proteome</keyword>
<gene>
    <name evidence="4" type="ORF">DFR56_101223</name>
</gene>
<dbReference type="PANTHER" id="PTHR30036">
    <property type="entry name" value="D-XYLOSE-BINDING PERIPLASMIC PROTEIN"/>
    <property type="match status" value="1"/>
</dbReference>
<comment type="caution">
    <text evidence="4">The sequence shown here is derived from an EMBL/GenBank/DDBJ whole genome shotgun (WGS) entry which is preliminary data.</text>
</comment>
<evidence type="ECO:0000256" key="2">
    <source>
        <dbReference type="ARBA" id="ARBA00007639"/>
    </source>
</evidence>
<dbReference type="InterPro" id="IPR025997">
    <property type="entry name" value="SBP_2_dom"/>
</dbReference>
<feature type="domain" description="Periplasmic binding protein" evidence="3">
    <location>
        <begin position="117"/>
        <end position="376"/>
    </location>
</feature>
<evidence type="ECO:0000313" key="5">
    <source>
        <dbReference type="Proteomes" id="UP000247978"/>
    </source>
</evidence>
<comment type="subcellular location">
    <subcellularLocation>
        <location evidence="1">Cell envelope</location>
    </subcellularLocation>
</comment>
<dbReference type="Pfam" id="PF13407">
    <property type="entry name" value="Peripla_BP_4"/>
    <property type="match status" value="1"/>
</dbReference>
<dbReference type="Proteomes" id="UP000247978">
    <property type="component" value="Unassembled WGS sequence"/>
</dbReference>
<sequence length="426" mass="47386">MVISKNMFDLMLLCVIIFNINVNVSDLMLEYMLKKLFCVKGKESRMFFTENNIILLIAYEKKLGEVFLLRKFLTVFMLATVLIISACGGKNSESESSSKSKEKIDGVPEAIQEDVKIAVIRNLPSDDHTKQFLDGARAEGEAFGFTVDTFISDGDDAKFQDLVKQAIQKDYDGLIISHGKEAYSNEMIQPAVDKGMKVVTFDTVVDLEGVTTTVQDDHQLAELSLNEIANLSEDGKPVKVIKLWLGGIPPLDSREEIYKQFEEEGKIETVETIGPANMQNVQGDVSAGVSSILGKHPAGSVDAIWGSWDELAKGGYNALKDNNRSDIKLISIDISNQDINLMLEENSNWVSTAAVDPSLIGVMNMRLLAKKIAGEETPDHYQLEPKLIKQEDLTAETNMTNLNDVIDGWGVSEDFDEDWMKKLREN</sequence>
<name>A0A2V3W863_9BACI</name>
<dbReference type="InterPro" id="IPR050555">
    <property type="entry name" value="Bact_Solute-Bind_Prot2"/>
</dbReference>
<dbReference type="GO" id="GO:0030288">
    <property type="term" value="C:outer membrane-bounded periplasmic space"/>
    <property type="evidence" value="ECO:0007669"/>
    <property type="project" value="TreeGrafter"/>
</dbReference>
<reference evidence="4 5" key="1">
    <citation type="submission" date="2018-05" db="EMBL/GenBank/DDBJ databases">
        <title>Genomic Encyclopedia of Type Strains, Phase IV (KMG-IV): sequencing the most valuable type-strain genomes for metagenomic binning, comparative biology and taxonomic classification.</title>
        <authorList>
            <person name="Goeker M."/>
        </authorList>
    </citation>
    <scope>NUCLEOTIDE SEQUENCE [LARGE SCALE GENOMIC DNA]</scope>
    <source>
        <strain evidence="4 5">DSM 28556</strain>
    </source>
</reference>
<proteinExistence type="inferred from homology"/>
<dbReference type="InterPro" id="IPR028082">
    <property type="entry name" value="Peripla_BP_I"/>
</dbReference>